<accession>A0ABZ2CLN2</accession>
<dbReference type="EMBL" id="CP137640">
    <property type="protein sequence ID" value="WVX83470.1"/>
    <property type="molecule type" value="Genomic_DNA"/>
</dbReference>
<keyword evidence="3" id="KW-1185">Reference proteome</keyword>
<protein>
    <submittedName>
        <fullName evidence="2">Uncharacterized protein</fullName>
    </submittedName>
</protein>
<feature type="chain" id="PRO_5045545649" evidence="1">
    <location>
        <begin position="26"/>
        <end position="268"/>
    </location>
</feature>
<dbReference type="RefSeq" id="WP_338452354.1">
    <property type="nucleotide sequence ID" value="NZ_CP137640.1"/>
</dbReference>
<evidence type="ECO:0000256" key="1">
    <source>
        <dbReference type="SAM" id="SignalP"/>
    </source>
</evidence>
<feature type="signal peptide" evidence="1">
    <location>
        <begin position="1"/>
        <end position="25"/>
    </location>
</feature>
<name>A0ABZ2CLN2_9BACI</name>
<reference evidence="2 3" key="1">
    <citation type="submission" date="2023-10" db="EMBL/GenBank/DDBJ databases">
        <title>Niallia locisalis sp.nov. isolated from a salt pond sample.</title>
        <authorList>
            <person name="Li X.-J."/>
            <person name="Dong L."/>
        </authorList>
    </citation>
    <scope>NUCLEOTIDE SEQUENCE [LARGE SCALE GENOMIC DNA]</scope>
    <source>
        <strain evidence="2 3">DSM 29761</strain>
    </source>
</reference>
<dbReference type="SUPFAM" id="SSF69318">
    <property type="entry name" value="Integrin alpha N-terminal domain"/>
    <property type="match status" value="1"/>
</dbReference>
<keyword evidence="1" id="KW-0732">Signal</keyword>
<gene>
    <name evidence="2" type="ORF">R4Z09_10980</name>
</gene>
<organism evidence="2 3">
    <name type="scientific">Niallia oryzisoli</name>
    <dbReference type="NCBI Taxonomy" id="1737571"/>
    <lineage>
        <taxon>Bacteria</taxon>
        <taxon>Bacillati</taxon>
        <taxon>Bacillota</taxon>
        <taxon>Bacilli</taxon>
        <taxon>Bacillales</taxon>
        <taxon>Bacillaceae</taxon>
        <taxon>Niallia</taxon>
    </lineage>
</organism>
<dbReference type="Proteomes" id="UP001357223">
    <property type="component" value="Chromosome"/>
</dbReference>
<evidence type="ECO:0000313" key="3">
    <source>
        <dbReference type="Proteomes" id="UP001357223"/>
    </source>
</evidence>
<proteinExistence type="predicted"/>
<sequence length="268" mass="29618">MKKEFGLVLLALFFLSLNAITGAYAVEGEKEQAPVGTSSVDKPMNLLKEEMDVSGDGKPDSIEINGIPYEEGSSFLKEINLEITGSNGKNYKAELDSGFDPELKFVDLNHDGIQDMYIAIPTGSSGGIANHFLYTLKDFTLTDIGVPDPLMITSGFQDGYKAIMTIDNTGQTYNFNLISRKKDYDRLGLYVSGKLNEPRELMVDPYSSLKPSIVKDKLFGLKGVQQISGAYHADGIAFVESKWIFENGKWTLLDTKVIERSKKAKKSK</sequence>
<evidence type="ECO:0000313" key="2">
    <source>
        <dbReference type="EMBL" id="WVX83470.1"/>
    </source>
</evidence>
<dbReference type="InterPro" id="IPR028994">
    <property type="entry name" value="Integrin_alpha_N"/>
</dbReference>